<comment type="subcellular location">
    <subcellularLocation>
        <location evidence="1">Endomembrane system</location>
        <topology evidence="1">Multi-pass membrane protein</topology>
    </subcellularLocation>
</comment>
<feature type="compositionally biased region" description="Polar residues" evidence="12">
    <location>
        <begin position="8"/>
        <end position="18"/>
    </location>
</feature>
<evidence type="ECO:0000256" key="4">
    <source>
        <dbReference type="ARBA" id="ARBA00022989"/>
    </source>
</evidence>
<comment type="similarity">
    <text evidence="9">Belongs to the DHHC palmitoyltransferase family. ERF2/ZDHHC9 subfamily.</text>
</comment>
<dbReference type="GO" id="GO:0005794">
    <property type="term" value="C:Golgi apparatus"/>
    <property type="evidence" value="ECO:0007669"/>
    <property type="project" value="TreeGrafter"/>
</dbReference>
<gene>
    <name evidence="14" type="ORF">WHR41_07335</name>
</gene>
<keyword evidence="8 11" id="KW-0012">Acyltransferase</keyword>
<accession>A0AB34KIV4</accession>
<evidence type="ECO:0000256" key="9">
    <source>
        <dbReference type="ARBA" id="ARBA00023463"/>
    </source>
</evidence>
<evidence type="ECO:0000256" key="7">
    <source>
        <dbReference type="ARBA" id="ARBA00023288"/>
    </source>
</evidence>
<feature type="transmembrane region" description="Helical" evidence="11">
    <location>
        <begin position="484"/>
        <end position="508"/>
    </location>
</feature>
<evidence type="ECO:0000256" key="2">
    <source>
        <dbReference type="ARBA" id="ARBA00022679"/>
    </source>
</evidence>
<evidence type="ECO:0000259" key="13">
    <source>
        <dbReference type="Pfam" id="PF01529"/>
    </source>
</evidence>
<feature type="region of interest" description="Disordered" evidence="12">
    <location>
        <begin position="1"/>
        <end position="302"/>
    </location>
</feature>
<evidence type="ECO:0000256" key="3">
    <source>
        <dbReference type="ARBA" id="ARBA00022692"/>
    </source>
</evidence>
<evidence type="ECO:0000256" key="10">
    <source>
        <dbReference type="ARBA" id="ARBA00048048"/>
    </source>
</evidence>
<evidence type="ECO:0000313" key="14">
    <source>
        <dbReference type="EMBL" id="KAL1583911.1"/>
    </source>
</evidence>
<keyword evidence="15" id="KW-1185">Reference proteome</keyword>
<dbReference type="EMBL" id="JAAQHG020000030">
    <property type="protein sequence ID" value="KAL1583911.1"/>
    <property type="molecule type" value="Genomic_DNA"/>
</dbReference>
<comment type="domain">
    <text evidence="11">The DHHC domain is required for palmitoyltransferase activity.</text>
</comment>
<dbReference type="GO" id="GO:0006612">
    <property type="term" value="P:protein targeting to membrane"/>
    <property type="evidence" value="ECO:0007669"/>
    <property type="project" value="TreeGrafter"/>
</dbReference>
<dbReference type="PROSITE" id="PS50216">
    <property type="entry name" value="DHHC"/>
    <property type="match status" value="1"/>
</dbReference>
<sequence length="650" mass="71248">MAPKTTDDPSNTQMTETSAFPAFLDTDPYPSANPDSRPGSASTTTTNAPSVGATHEPQTPTTPTRTNASQSQVPSVTGPVGEPGLPPSRPSSIGTKPPQRASVRSSLQPPPSRRGLAASIASPSGSRRGEQDRPTSSINRTHVPTLTASGFANPMSSVTLQAQRGQRNTIEERPHRYSNASVNTLRDGATPSATEHDAPPLPVSRGTDGTQDVNNAISVTSGTSTAPLNTKPSQPASLRVQPGLPIPGTHNSTPRSPAKSVRDSLRLRPSEHHQQLHSEPSSPANAVSKPPLSAKESPKGEGKNHEYYAGNMCFFLGGRLMNAKAKPLCVFTGTLAVLPSVLFFIFSAPFLWHNVSPALPIIFAYLFYLTMSSFLRSALSDPGILPRNLHPHPPNPEEERDPLVQGPSTTNWVTVRNAKPAAARDLEGAQHAPALEVPQKYCNACKIWRPLRSHHCRECDGCVETHDHHCAWLNNCVGRRNYRYFFSFIVAASILTILLIVFSVLHLARYTSLNELGTWDFGAQAFRQAITQGGTSERVAFAMIIYGCLAFLFPACLTAYHVFLMARGETTREYINSKKFAKKDRYRPFALQSWFKNWYFVLVRPRMSSYMQFKAPYLEGDMRFGNTSTLKDRKAGRGRYSVEMQQLPAR</sequence>
<feature type="compositionally biased region" description="Polar residues" evidence="12">
    <location>
        <begin position="134"/>
        <end position="168"/>
    </location>
</feature>
<feature type="domain" description="Palmitoyltransferase DHHC" evidence="13">
    <location>
        <begin position="439"/>
        <end position="577"/>
    </location>
</feature>
<dbReference type="InterPro" id="IPR039859">
    <property type="entry name" value="PFA4/ZDH16/20/ERF2-like"/>
</dbReference>
<organism evidence="14 15">
    <name type="scientific">Cladosporium halotolerans</name>
    <dbReference type="NCBI Taxonomy" id="1052096"/>
    <lineage>
        <taxon>Eukaryota</taxon>
        <taxon>Fungi</taxon>
        <taxon>Dikarya</taxon>
        <taxon>Ascomycota</taxon>
        <taxon>Pezizomycotina</taxon>
        <taxon>Dothideomycetes</taxon>
        <taxon>Dothideomycetidae</taxon>
        <taxon>Cladosporiales</taxon>
        <taxon>Cladosporiaceae</taxon>
        <taxon>Cladosporium</taxon>
    </lineage>
</organism>
<evidence type="ECO:0000256" key="8">
    <source>
        <dbReference type="ARBA" id="ARBA00023315"/>
    </source>
</evidence>
<comment type="catalytic activity">
    <reaction evidence="10 11">
        <text>L-cysteinyl-[protein] + hexadecanoyl-CoA = S-hexadecanoyl-L-cysteinyl-[protein] + CoA</text>
        <dbReference type="Rhea" id="RHEA:36683"/>
        <dbReference type="Rhea" id="RHEA-COMP:10131"/>
        <dbReference type="Rhea" id="RHEA-COMP:11032"/>
        <dbReference type="ChEBI" id="CHEBI:29950"/>
        <dbReference type="ChEBI" id="CHEBI:57287"/>
        <dbReference type="ChEBI" id="CHEBI:57379"/>
        <dbReference type="ChEBI" id="CHEBI:74151"/>
        <dbReference type="EC" id="2.3.1.225"/>
    </reaction>
</comment>
<dbReference type="PANTHER" id="PTHR22883:SF43">
    <property type="entry name" value="PALMITOYLTRANSFERASE APP"/>
    <property type="match status" value="1"/>
</dbReference>
<feature type="transmembrane region" description="Helical" evidence="11">
    <location>
        <begin position="328"/>
        <end position="352"/>
    </location>
</feature>
<dbReference type="GeneID" id="96008778"/>
<proteinExistence type="inferred from homology"/>
<dbReference type="GO" id="GO:0019706">
    <property type="term" value="F:protein-cysteine S-palmitoyltransferase activity"/>
    <property type="evidence" value="ECO:0007669"/>
    <property type="project" value="UniProtKB-EC"/>
</dbReference>
<keyword evidence="5 11" id="KW-0472">Membrane</keyword>
<dbReference type="RefSeq" id="XP_069227017.1">
    <property type="nucleotide sequence ID" value="XM_069375940.1"/>
</dbReference>
<dbReference type="Pfam" id="PF01529">
    <property type="entry name" value="DHHC"/>
    <property type="match status" value="1"/>
</dbReference>
<evidence type="ECO:0000256" key="5">
    <source>
        <dbReference type="ARBA" id="ARBA00023136"/>
    </source>
</evidence>
<feature type="transmembrane region" description="Helical" evidence="11">
    <location>
        <begin position="358"/>
        <end position="379"/>
    </location>
</feature>
<dbReference type="EC" id="2.3.1.225" evidence="11"/>
<evidence type="ECO:0000256" key="12">
    <source>
        <dbReference type="SAM" id="MobiDB-lite"/>
    </source>
</evidence>
<evidence type="ECO:0000256" key="11">
    <source>
        <dbReference type="RuleBase" id="RU079119"/>
    </source>
</evidence>
<reference evidence="14 15" key="1">
    <citation type="journal article" date="2020" name="Microbiol. Resour. Announc.">
        <title>Draft Genome Sequence of a Cladosporium Species Isolated from the Mesophotic Ascidian Didemnum maculosum.</title>
        <authorList>
            <person name="Gioti A."/>
            <person name="Siaperas R."/>
            <person name="Nikolaivits E."/>
            <person name="Le Goff G."/>
            <person name="Ouazzani J."/>
            <person name="Kotoulas G."/>
            <person name="Topakas E."/>
        </authorList>
    </citation>
    <scope>NUCLEOTIDE SEQUENCE [LARGE SCALE GENOMIC DNA]</scope>
    <source>
        <strain evidence="14 15">TM138-S3</strain>
    </source>
</reference>
<comment type="caution">
    <text evidence="14">The sequence shown here is derived from an EMBL/GenBank/DDBJ whole genome shotgun (WGS) entry which is preliminary data.</text>
</comment>
<dbReference type="AlphaFoldDB" id="A0AB34KIV4"/>
<dbReference type="InterPro" id="IPR001594">
    <property type="entry name" value="Palmitoyltrfase_DHHC"/>
</dbReference>
<dbReference type="PANTHER" id="PTHR22883">
    <property type="entry name" value="ZINC FINGER DHHC DOMAIN CONTAINING PROTEIN"/>
    <property type="match status" value="1"/>
</dbReference>
<feature type="region of interest" description="Disordered" evidence="12">
    <location>
        <begin position="386"/>
        <end position="408"/>
    </location>
</feature>
<evidence type="ECO:0000313" key="15">
    <source>
        <dbReference type="Proteomes" id="UP000803884"/>
    </source>
</evidence>
<dbReference type="GO" id="GO:0005783">
    <property type="term" value="C:endoplasmic reticulum"/>
    <property type="evidence" value="ECO:0007669"/>
    <property type="project" value="TreeGrafter"/>
</dbReference>
<evidence type="ECO:0000256" key="6">
    <source>
        <dbReference type="ARBA" id="ARBA00023139"/>
    </source>
</evidence>
<name>A0AB34KIV4_9PEZI</name>
<keyword evidence="2 11" id="KW-0808">Transferase</keyword>
<dbReference type="Proteomes" id="UP000803884">
    <property type="component" value="Unassembled WGS sequence"/>
</dbReference>
<feature type="compositionally biased region" description="Polar residues" evidence="12">
    <location>
        <begin position="39"/>
        <end position="49"/>
    </location>
</feature>
<evidence type="ECO:0000256" key="1">
    <source>
        <dbReference type="ARBA" id="ARBA00004127"/>
    </source>
</evidence>
<keyword evidence="7" id="KW-0449">Lipoprotein</keyword>
<feature type="transmembrane region" description="Helical" evidence="11">
    <location>
        <begin position="539"/>
        <end position="563"/>
    </location>
</feature>
<keyword evidence="4 11" id="KW-1133">Transmembrane helix</keyword>
<protein>
    <recommendedName>
        <fullName evidence="11">Palmitoyltransferase</fullName>
        <ecNumber evidence="11">2.3.1.225</ecNumber>
    </recommendedName>
</protein>
<feature type="compositionally biased region" description="Polar residues" evidence="12">
    <location>
        <begin position="56"/>
        <end position="75"/>
    </location>
</feature>
<feature type="compositionally biased region" description="Basic and acidic residues" evidence="12">
    <location>
        <begin position="260"/>
        <end position="276"/>
    </location>
</feature>
<keyword evidence="6" id="KW-0564">Palmitate</keyword>
<feature type="compositionally biased region" description="Polar residues" evidence="12">
    <location>
        <begin position="207"/>
        <end position="236"/>
    </location>
</feature>
<keyword evidence="3 11" id="KW-0812">Transmembrane</keyword>